<name>A0A1F7UY33_9BACT</name>
<keyword evidence="2" id="KW-1133">Transmembrane helix</keyword>
<evidence type="ECO:0008006" key="5">
    <source>
        <dbReference type="Google" id="ProtNLM"/>
    </source>
</evidence>
<feature type="transmembrane region" description="Helical" evidence="2">
    <location>
        <begin position="240"/>
        <end position="259"/>
    </location>
</feature>
<evidence type="ECO:0000313" key="3">
    <source>
        <dbReference type="EMBL" id="OGL82627.1"/>
    </source>
</evidence>
<organism evidence="3 4">
    <name type="scientific">Candidatus Uhrbacteria bacterium RIFCSPLOWO2_01_FULL_47_25</name>
    <dbReference type="NCBI Taxonomy" id="1802402"/>
    <lineage>
        <taxon>Bacteria</taxon>
        <taxon>Candidatus Uhriibacteriota</taxon>
    </lineage>
</organism>
<keyword evidence="2" id="KW-0812">Transmembrane</keyword>
<protein>
    <recommendedName>
        <fullName evidence="5">DZANK-type domain-containing protein</fullName>
    </recommendedName>
</protein>
<dbReference type="Proteomes" id="UP000176846">
    <property type="component" value="Unassembled WGS sequence"/>
</dbReference>
<proteinExistence type="predicted"/>
<accession>A0A1F7UY33</accession>
<evidence type="ECO:0000256" key="1">
    <source>
        <dbReference type="SAM" id="Coils"/>
    </source>
</evidence>
<comment type="caution">
    <text evidence="3">The sequence shown here is derived from an EMBL/GenBank/DDBJ whole genome shotgun (WGS) entry which is preliminary data.</text>
</comment>
<keyword evidence="1" id="KW-0175">Coiled coil</keyword>
<feature type="transmembrane region" description="Helical" evidence="2">
    <location>
        <begin position="312"/>
        <end position="336"/>
    </location>
</feature>
<feature type="transmembrane region" description="Helical" evidence="2">
    <location>
        <begin position="271"/>
        <end position="292"/>
    </location>
</feature>
<sequence>MFKFFKRQSEDISRVEPGFEEGERHTPWTGVVLLIIMFIAGLFFGWRAIDDLARVPSRPVDLSYCSATYATSETTYRPSFVSSPIVPEEPGYYQKYGTYSPEEPPCSFNDLEIAAGIPALDQEHRSILKAIHDSVGTERQDYERVRQRREELESQYNLRLQERQAGLPSATQEVLMDLQSKIAVASQEEQRLSILLDQKISAERARSAELKAIEDKLREAYRPVFAEQHRRLRWYEFKVFLLQIIFVLPLFLLALRAYLRQLKRNSPYAIILTAIVGVMGVLLLRVILLWFWDLFLARLIEVLWRWIQNFEIIRSLVFYLGMILSFSIFGGAVYYLQKRIFDPRRVAIRRFRLKQCPRCQTNLDLAVNFCPQCGHQIKEQCTFCNQARLVELPSCPYCGKRKSG</sequence>
<dbReference type="EMBL" id="MGEK01000015">
    <property type="protein sequence ID" value="OGL82627.1"/>
    <property type="molecule type" value="Genomic_DNA"/>
</dbReference>
<feature type="coiled-coil region" evidence="1">
    <location>
        <begin position="135"/>
        <end position="162"/>
    </location>
</feature>
<evidence type="ECO:0000256" key="2">
    <source>
        <dbReference type="SAM" id="Phobius"/>
    </source>
</evidence>
<gene>
    <name evidence="3" type="ORF">A2936_04815</name>
</gene>
<keyword evidence="2" id="KW-0472">Membrane</keyword>
<dbReference type="AlphaFoldDB" id="A0A1F7UY33"/>
<reference evidence="3 4" key="1">
    <citation type="journal article" date="2016" name="Nat. Commun.">
        <title>Thousands of microbial genomes shed light on interconnected biogeochemical processes in an aquifer system.</title>
        <authorList>
            <person name="Anantharaman K."/>
            <person name="Brown C.T."/>
            <person name="Hug L.A."/>
            <person name="Sharon I."/>
            <person name="Castelle C.J."/>
            <person name="Probst A.J."/>
            <person name="Thomas B.C."/>
            <person name="Singh A."/>
            <person name="Wilkins M.J."/>
            <person name="Karaoz U."/>
            <person name="Brodie E.L."/>
            <person name="Williams K.H."/>
            <person name="Hubbard S.S."/>
            <person name="Banfield J.F."/>
        </authorList>
    </citation>
    <scope>NUCLEOTIDE SEQUENCE [LARGE SCALE GENOMIC DNA]</scope>
</reference>
<evidence type="ECO:0000313" key="4">
    <source>
        <dbReference type="Proteomes" id="UP000176846"/>
    </source>
</evidence>
<feature type="transmembrane region" description="Helical" evidence="2">
    <location>
        <begin position="28"/>
        <end position="49"/>
    </location>
</feature>